<dbReference type="OrthoDB" id="9789144at2"/>
<keyword evidence="3" id="KW-1185">Reference proteome</keyword>
<evidence type="ECO:0000313" key="3">
    <source>
        <dbReference type="Proteomes" id="UP000315037"/>
    </source>
</evidence>
<dbReference type="EMBL" id="SORZ01000002">
    <property type="protein sequence ID" value="TPW34492.1"/>
    <property type="molecule type" value="Genomic_DNA"/>
</dbReference>
<dbReference type="Pfam" id="PF19489">
    <property type="entry name" value="SLT_4"/>
    <property type="match status" value="1"/>
</dbReference>
<dbReference type="SUPFAM" id="SSF53955">
    <property type="entry name" value="Lysozyme-like"/>
    <property type="match status" value="1"/>
</dbReference>
<gene>
    <name evidence="2" type="ORF">E3202_04790</name>
</gene>
<comment type="caution">
    <text evidence="2">The sequence shown here is derived from an EMBL/GenBank/DDBJ whole genome shotgun (WGS) entry which is preliminary data.</text>
</comment>
<protein>
    <recommendedName>
        <fullName evidence="1">Transglycosylase SLT domain-containing protein</fullName>
    </recommendedName>
</protein>
<name>A0A506UML9_9PROT</name>
<dbReference type="InterPro" id="IPR045795">
    <property type="entry name" value="SLT_4"/>
</dbReference>
<evidence type="ECO:0000259" key="1">
    <source>
        <dbReference type="Pfam" id="PF19489"/>
    </source>
</evidence>
<dbReference type="Gene3D" id="1.10.530.10">
    <property type="match status" value="1"/>
</dbReference>
<dbReference type="InterPro" id="IPR023346">
    <property type="entry name" value="Lysozyme-like_dom_sf"/>
</dbReference>
<reference evidence="2 3" key="1">
    <citation type="submission" date="2019-03" db="EMBL/GenBank/DDBJ databases">
        <title>The complete genome sequence of Neokomagataea sp. Jb2 NBRC113641.</title>
        <authorList>
            <person name="Chua K.-O."/>
            <person name="Chan K.-G."/>
            <person name="See-Too W.-S."/>
        </authorList>
    </citation>
    <scope>NUCLEOTIDE SEQUENCE [LARGE SCALE GENOMIC DNA]</scope>
    <source>
        <strain evidence="2 3">Jb2</strain>
    </source>
</reference>
<sequence length="201" mass="23030">MGLAGLCLLQLAGCASPPPQHPGNLCDIFREKRGWYFSAMKEEAHWHVPSAVPMAMMYQESGYHSSLHTKRTYILWIIPWGYQTTAYGYPQAKDEVWDEFNQATGRDGSRENFGDSLDFMDWYIAGNQKNLGIPVTNAAQQYLAYHEGRGGYSRRSYSSKGWLVQVAGKVGARARTYQRQYDSCKESLKPGFWERFWNAIF</sequence>
<dbReference type="Proteomes" id="UP000315037">
    <property type="component" value="Unassembled WGS sequence"/>
</dbReference>
<proteinExistence type="predicted"/>
<accession>A0A506UML9</accession>
<organism evidence="2 3">
    <name type="scientific">Oecophyllibacter saccharovorans</name>
    <dbReference type="NCBI Taxonomy" id="2558360"/>
    <lineage>
        <taxon>Bacteria</taxon>
        <taxon>Pseudomonadati</taxon>
        <taxon>Pseudomonadota</taxon>
        <taxon>Alphaproteobacteria</taxon>
        <taxon>Acetobacterales</taxon>
        <taxon>Acetobacteraceae</taxon>
        <taxon>Oecophyllibacter</taxon>
    </lineage>
</organism>
<feature type="domain" description="Transglycosylase SLT" evidence="1">
    <location>
        <begin position="6"/>
        <end position="184"/>
    </location>
</feature>
<dbReference type="AlphaFoldDB" id="A0A506UML9"/>
<evidence type="ECO:0000313" key="2">
    <source>
        <dbReference type="EMBL" id="TPW34492.1"/>
    </source>
</evidence>